<comment type="similarity">
    <text evidence="4 15">Belongs to the PEP-utilizing enzyme family.</text>
</comment>
<evidence type="ECO:0000259" key="17">
    <source>
        <dbReference type="Pfam" id="PF01326"/>
    </source>
</evidence>
<evidence type="ECO:0000256" key="6">
    <source>
        <dbReference type="ARBA" id="ARBA00021623"/>
    </source>
</evidence>
<comment type="caution">
    <text evidence="19">The sequence shown here is derived from an EMBL/GenBank/DDBJ whole genome shotgun (WGS) entry which is preliminary data.</text>
</comment>
<dbReference type="FunFam" id="3.30.1490.20:FF:000010">
    <property type="entry name" value="Phosphoenolpyruvate synthase"/>
    <property type="match status" value="1"/>
</dbReference>
<dbReference type="EMBL" id="MEWA01000018">
    <property type="protein sequence ID" value="OGC69746.1"/>
    <property type="molecule type" value="Genomic_DNA"/>
</dbReference>
<dbReference type="Proteomes" id="UP000179113">
    <property type="component" value="Unassembled WGS sequence"/>
</dbReference>
<evidence type="ECO:0000256" key="3">
    <source>
        <dbReference type="ARBA" id="ARBA00004742"/>
    </source>
</evidence>
<dbReference type="InterPro" id="IPR002192">
    <property type="entry name" value="PPDK_AMP/ATP-bd"/>
</dbReference>
<evidence type="ECO:0000256" key="1">
    <source>
        <dbReference type="ARBA" id="ARBA00001946"/>
    </source>
</evidence>
<organism evidence="19 20">
    <name type="scientific">candidate division WWE3 bacterium RIFOXYC1_FULL_39_7</name>
    <dbReference type="NCBI Taxonomy" id="1802643"/>
    <lineage>
        <taxon>Bacteria</taxon>
        <taxon>Katanobacteria</taxon>
    </lineage>
</organism>
<dbReference type="PRINTS" id="PR01736">
    <property type="entry name" value="PHPHTRNFRASE"/>
</dbReference>
<dbReference type="Gene3D" id="3.30.470.20">
    <property type="entry name" value="ATP-grasp fold, B domain"/>
    <property type="match status" value="1"/>
</dbReference>
<evidence type="ECO:0000256" key="4">
    <source>
        <dbReference type="ARBA" id="ARBA00007837"/>
    </source>
</evidence>
<dbReference type="InterPro" id="IPR006319">
    <property type="entry name" value="PEP_synth"/>
</dbReference>
<dbReference type="AlphaFoldDB" id="A0A1F4WK46"/>
<keyword evidence="12 15" id="KW-0460">Magnesium</keyword>
<keyword evidence="9 15" id="KW-0547">Nucleotide-binding</keyword>
<dbReference type="GO" id="GO:0005524">
    <property type="term" value="F:ATP binding"/>
    <property type="evidence" value="ECO:0007669"/>
    <property type="project" value="UniProtKB-KW"/>
</dbReference>
<evidence type="ECO:0000259" key="18">
    <source>
        <dbReference type="Pfam" id="PF02896"/>
    </source>
</evidence>
<dbReference type="PROSITE" id="PS00370">
    <property type="entry name" value="PEP_ENZYMES_PHOS_SITE"/>
    <property type="match status" value="1"/>
</dbReference>
<dbReference type="InterPro" id="IPR000121">
    <property type="entry name" value="PEP_util_C"/>
</dbReference>
<dbReference type="Pfam" id="PF00391">
    <property type="entry name" value="PEP-utilizers"/>
    <property type="match status" value="1"/>
</dbReference>
<evidence type="ECO:0000313" key="19">
    <source>
        <dbReference type="EMBL" id="OGC69746.1"/>
    </source>
</evidence>
<dbReference type="PANTHER" id="PTHR43030">
    <property type="entry name" value="PHOSPHOENOLPYRUVATE SYNTHASE"/>
    <property type="match status" value="1"/>
</dbReference>
<feature type="domain" description="PEP-utilising enzyme C-terminal" evidence="18">
    <location>
        <begin position="455"/>
        <end position="745"/>
    </location>
</feature>
<dbReference type="InterPro" id="IPR013815">
    <property type="entry name" value="ATP_grasp_subdomain_1"/>
</dbReference>
<keyword evidence="10 15" id="KW-0418">Kinase</keyword>
<evidence type="ECO:0000256" key="10">
    <source>
        <dbReference type="ARBA" id="ARBA00022777"/>
    </source>
</evidence>
<dbReference type="UniPathway" id="UPA00138"/>
<gene>
    <name evidence="19" type="ORF">A2415_04690</name>
</gene>
<evidence type="ECO:0000256" key="14">
    <source>
        <dbReference type="ARBA" id="ARBA00047700"/>
    </source>
</evidence>
<dbReference type="PANTHER" id="PTHR43030:SF1">
    <property type="entry name" value="PHOSPHOENOLPYRUVATE SYNTHASE"/>
    <property type="match status" value="1"/>
</dbReference>
<comment type="catalytic activity">
    <reaction evidence="14 15">
        <text>pyruvate + ATP + H2O = phosphoenolpyruvate + AMP + phosphate + 2 H(+)</text>
        <dbReference type="Rhea" id="RHEA:11364"/>
        <dbReference type="ChEBI" id="CHEBI:15361"/>
        <dbReference type="ChEBI" id="CHEBI:15377"/>
        <dbReference type="ChEBI" id="CHEBI:15378"/>
        <dbReference type="ChEBI" id="CHEBI:30616"/>
        <dbReference type="ChEBI" id="CHEBI:43474"/>
        <dbReference type="ChEBI" id="CHEBI:58702"/>
        <dbReference type="ChEBI" id="CHEBI:456215"/>
        <dbReference type="EC" id="2.7.9.2"/>
    </reaction>
</comment>
<dbReference type="SUPFAM" id="SSF51621">
    <property type="entry name" value="Phosphoenolpyruvate/pyruvate domain"/>
    <property type="match status" value="1"/>
</dbReference>
<evidence type="ECO:0000256" key="2">
    <source>
        <dbReference type="ARBA" id="ARBA00002988"/>
    </source>
</evidence>
<sequence>MNKKTAQILWFKNIRKTDIPVVGGKGANLGEMVYADIPVPNGFVVTANAYYDFINSTSIKKKIMTELAKLDVDDSAALQRASKNIETAIMAAELPDELAQQIKTYYHELCGETDRYVAVRSSATAEDLPDASFAGQQETYLNIKGWQSVVKHVQKCWASLFEARAIFYRETNNYSHLKVGIAVPVQLMVQSDFSGIMFTVNPLTNNTNEVSVEAAYGLGQPVVSGEVTPDQYIVDKKSGKITYRYVSKQTWQLTLAGNTPVSKKYQEVQKIPNKFVVELANVGMQIEKHYKHPQDIEWGIENGKVYIVQSRPVTTLVRKQENTLVVDTGKSHKAILEGLAASPGVATGKVIIIKHPREITKVKEGDILVAEMTNPDYVPAMKRAAAIVTDLGGRTSHAAIVSRELGVPAVVGTTNATKILAVGELITVDGAEGKVYEGDITKEVAVKETKGGIDATKVKTATKVYMNLAEPELAADMAQRNVDGVGLLRAEFIMAQLGKHPQMFIKEGKRKEFIKQLAEGLEKFAKAFSPRPVVYRFNDFKSNEYANMKGGKEFEQEEPNPMIGYRGTHRYLTNPDVFKMEVEAIQYVRNKLGYRNLWVMMPFVRTVEQLRDVKKLMGSLGLRRSGLFKFWMMAEIPSNVILLDEFIDEGIDGISIGTNDLTMLILGVDRDNEKVAEVYSEMNPAVLQSLEKIVTTCRKRKVTCSVCGQAPSVFPELVEMLVEWGVTSVSVSPDVIEKTRQIVYDAEKKVLGKKK</sequence>
<dbReference type="GO" id="GO:0046872">
    <property type="term" value="F:metal ion binding"/>
    <property type="evidence" value="ECO:0007669"/>
    <property type="project" value="UniProtKB-KW"/>
</dbReference>
<comment type="pathway">
    <text evidence="3 15">Carbohydrate biosynthesis; gluconeogenesis.</text>
</comment>
<evidence type="ECO:0000256" key="5">
    <source>
        <dbReference type="ARBA" id="ARBA00011996"/>
    </source>
</evidence>
<protein>
    <recommendedName>
        <fullName evidence="6 15">Phosphoenolpyruvate synthase</fullName>
        <shortName evidence="15">PEP synthase</shortName>
        <ecNumber evidence="5 15">2.7.9.2</ecNumber>
    </recommendedName>
    <alternativeName>
        <fullName evidence="13 15">Pyruvate, water dikinase</fullName>
    </alternativeName>
</protein>
<dbReference type="NCBIfam" id="NF005057">
    <property type="entry name" value="PRK06464.1"/>
    <property type="match status" value="1"/>
</dbReference>
<dbReference type="PIRSF" id="PIRSF000854">
    <property type="entry name" value="PEP_synthase"/>
    <property type="match status" value="1"/>
</dbReference>
<evidence type="ECO:0000256" key="7">
    <source>
        <dbReference type="ARBA" id="ARBA00022679"/>
    </source>
</evidence>
<evidence type="ECO:0000259" key="16">
    <source>
        <dbReference type="Pfam" id="PF00391"/>
    </source>
</evidence>
<comment type="cofactor">
    <cofactor evidence="1 15">
        <name>Mg(2+)</name>
        <dbReference type="ChEBI" id="CHEBI:18420"/>
    </cofactor>
</comment>
<dbReference type="Gene3D" id="3.50.30.10">
    <property type="entry name" value="Phosphohistidine domain"/>
    <property type="match status" value="1"/>
</dbReference>
<dbReference type="SUPFAM" id="SSF52009">
    <property type="entry name" value="Phosphohistidine domain"/>
    <property type="match status" value="1"/>
</dbReference>
<dbReference type="NCBIfam" id="TIGR01418">
    <property type="entry name" value="PEP_synth"/>
    <property type="match status" value="1"/>
</dbReference>
<evidence type="ECO:0000256" key="15">
    <source>
        <dbReference type="PIRNR" id="PIRNR000854"/>
    </source>
</evidence>
<dbReference type="InterPro" id="IPR036637">
    <property type="entry name" value="Phosphohistidine_dom_sf"/>
</dbReference>
<feature type="domain" description="PEP-utilising enzyme mobile" evidence="16">
    <location>
        <begin position="363"/>
        <end position="433"/>
    </location>
</feature>
<dbReference type="Pfam" id="PF01326">
    <property type="entry name" value="PPDK_N"/>
    <property type="match status" value="1"/>
</dbReference>
<dbReference type="InterPro" id="IPR008279">
    <property type="entry name" value="PEP-util_enz_mobile_dom"/>
</dbReference>
<evidence type="ECO:0000256" key="9">
    <source>
        <dbReference type="ARBA" id="ARBA00022741"/>
    </source>
</evidence>
<name>A0A1F4WK46_UNCKA</name>
<dbReference type="GO" id="GO:0006094">
    <property type="term" value="P:gluconeogenesis"/>
    <property type="evidence" value="ECO:0007669"/>
    <property type="project" value="UniProtKB-UniPathway"/>
</dbReference>
<keyword evidence="11 15" id="KW-0067">ATP-binding</keyword>
<dbReference type="SUPFAM" id="SSF56059">
    <property type="entry name" value="Glutathione synthetase ATP-binding domain-like"/>
    <property type="match status" value="1"/>
</dbReference>
<evidence type="ECO:0000313" key="20">
    <source>
        <dbReference type="Proteomes" id="UP000179113"/>
    </source>
</evidence>
<dbReference type="InterPro" id="IPR015813">
    <property type="entry name" value="Pyrv/PenolPyrv_kinase-like_dom"/>
</dbReference>
<keyword evidence="8 15" id="KW-0479">Metal-binding</keyword>
<keyword evidence="19" id="KW-0670">Pyruvate</keyword>
<evidence type="ECO:0000256" key="13">
    <source>
        <dbReference type="ARBA" id="ARBA00033470"/>
    </source>
</evidence>
<accession>A0A1F4WK46</accession>
<dbReference type="Gene3D" id="3.20.20.60">
    <property type="entry name" value="Phosphoenolpyruvate-binding domains"/>
    <property type="match status" value="1"/>
</dbReference>
<reference evidence="19 20" key="1">
    <citation type="journal article" date="2016" name="Nat. Commun.">
        <title>Thousands of microbial genomes shed light on interconnected biogeochemical processes in an aquifer system.</title>
        <authorList>
            <person name="Anantharaman K."/>
            <person name="Brown C.T."/>
            <person name="Hug L.A."/>
            <person name="Sharon I."/>
            <person name="Castelle C.J."/>
            <person name="Probst A.J."/>
            <person name="Thomas B.C."/>
            <person name="Singh A."/>
            <person name="Wilkins M.J."/>
            <person name="Karaoz U."/>
            <person name="Brodie E.L."/>
            <person name="Williams K.H."/>
            <person name="Hubbard S.S."/>
            <person name="Banfield J.F."/>
        </authorList>
    </citation>
    <scope>NUCLEOTIDE SEQUENCE [LARGE SCALE GENOMIC DNA]</scope>
</reference>
<dbReference type="GO" id="GO:0008986">
    <property type="term" value="F:pyruvate, water dikinase activity"/>
    <property type="evidence" value="ECO:0007669"/>
    <property type="project" value="UniProtKB-EC"/>
</dbReference>
<dbReference type="InterPro" id="IPR018274">
    <property type="entry name" value="PEP_util_AS"/>
</dbReference>
<evidence type="ECO:0000256" key="8">
    <source>
        <dbReference type="ARBA" id="ARBA00022723"/>
    </source>
</evidence>
<keyword evidence="7 15" id="KW-0808">Transferase</keyword>
<proteinExistence type="inferred from homology"/>
<dbReference type="Gene3D" id="3.30.1490.20">
    <property type="entry name" value="ATP-grasp fold, A domain"/>
    <property type="match status" value="1"/>
</dbReference>
<evidence type="ECO:0000256" key="12">
    <source>
        <dbReference type="ARBA" id="ARBA00022842"/>
    </source>
</evidence>
<dbReference type="Pfam" id="PF02896">
    <property type="entry name" value="PEP-utilizers_C"/>
    <property type="match status" value="1"/>
</dbReference>
<feature type="domain" description="Pyruvate phosphate dikinase AMP/ATP-binding" evidence="17">
    <location>
        <begin position="20"/>
        <end position="322"/>
    </location>
</feature>
<comment type="function">
    <text evidence="2 15">Catalyzes the phosphorylation of pyruvate to phosphoenolpyruvate.</text>
</comment>
<evidence type="ECO:0000256" key="11">
    <source>
        <dbReference type="ARBA" id="ARBA00022840"/>
    </source>
</evidence>
<dbReference type="EC" id="2.7.9.2" evidence="5 15"/>
<dbReference type="InterPro" id="IPR040442">
    <property type="entry name" value="Pyrv_kinase-like_dom_sf"/>
</dbReference>